<dbReference type="PATRIC" id="fig|264251.5.peg.154"/>
<name>A0A0H2L873_9MICO</name>
<accession>A0A0H2L873</accession>
<sequence>MNTLTWTAEDDATWRARSASREYVIRRDDTDGWTLDGPGRTWVALPNLEVAKEVAALADDVHHDDDSMTSYRVVTATGARRGEPFGADSDEDAIDVLRARRRAGNLPLAPFRLETSDGRLVGSWQKATEIPARPATSHDGTAGPV</sequence>
<feature type="region of interest" description="Disordered" evidence="1">
    <location>
        <begin position="126"/>
        <end position="145"/>
    </location>
</feature>
<comment type="caution">
    <text evidence="2">The sequence shown here is derived from an EMBL/GenBank/DDBJ whole genome shotgun (WGS) entry which is preliminary data.</text>
</comment>
<dbReference type="EMBL" id="JNBQ01000001">
    <property type="protein sequence ID" value="KLN36412.1"/>
    <property type="molecule type" value="Genomic_DNA"/>
</dbReference>
<dbReference type="RefSeq" id="WP_047230924.1">
    <property type="nucleotide sequence ID" value="NZ_JNBQ01000001.1"/>
</dbReference>
<dbReference type="AlphaFoldDB" id="A0A0H2L873"/>
<evidence type="ECO:0000256" key="1">
    <source>
        <dbReference type="SAM" id="MobiDB-lite"/>
    </source>
</evidence>
<reference evidence="2 3" key="1">
    <citation type="submission" date="2014-05" db="EMBL/GenBank/DDBJ databases">
        <title>Cellulosimicrobium funkei U11 genome.</title>
        <authorList>
            <person name="Hu C."/>
            <person name="Gong Y."/>
            <person name="Wan W."/>
            <person name="Jiang M."/>
        </authorList>
    </citation>
    <scope>NUCLEOTIDE SEQUENCE [LARGE SCALE GENOMIC DNA]</scope>
    <source>
        <strain evidence="2 3">U11</strain>
    </source>
</reference>
<keyword evidence="3" id="KW-1185">Reference proteome</keyword>
<gene>
    <name evidence="2" type="ORF">FB00_00750</name>
</gene>
<proteinExistence type="predicted"/>
<protein>
    <submittedName>
        <fullName evidence="2">Uncharacterized protein</fullName>
    </submittedName>
</protein>
<evidence type="ECO:0000313" key="3">
    <source>
        <dbReference type="Proteomes" id="UP000035265"/>
    </source>
</evidence>
<dbReference type="Proteomes" id="UP000035265">
    <property type="component" value="Unassembled WGS sequence"/>
</dbReference>
<evidence type="ECO:0000313" key="2">
    <source>
        <dbReference type="EMBL" id="KLN36412.1"/>
    </source>
</evidence>
<organism evidence="2 3">
    <name type="scientific">Cellulosimicrobium funkei</name>
    <dbReference type="NCBI Taxonomy" id="264251"/>
    <lineage>
        <taxon>Bacteria</taxon>
        <taxon>Bacillati</taxon>
        <taxon>Actinomycetota</taxon>
        <taxon>Actinomycetes</taxon>
        <taxon>Micrococcales</taxon>
        <taxon>Promicromonosporaceae</taxon>
        <taxon>Cellulosimicrobium</taxon>
    </lineage>
</organism>